<dbReference type="InterPro" id="IPR003439">
    <property type="entry name" value="ABC_transporter-like_ATP-bd"/>
</dbReference>
<dbReference type="GO" id="GO:0005524">
    <property type="term" value="F:ATP binding"/>
    <property type="evidence" value="ECO:0007669"/>
    <property type="project" value="UniProtKB-KW"/>
</dbReference>
<dbReference type="PROSITE" id="PS00211">
    <property type="entry name" value="ABC_TRANSPORTER_1"/>
    <property type="match status" value="1"/>
</dbReference>
<dbReference type="InterPro" id="IPR017871">
    <property type="entry name" value="ABC_transporter-like_CS"/>
</dbReference>
<evidence type="ECO:0000313" key="4">
    <source>
        <dbReference type="EMBL" id="TNC50421.1"/>
    </source>
</evidence>
<dbReference type="Pfam" id="PF00005">
    <property type="entry name" value="ABC_tran"/>
    <property type="match status" value="1"/>
</dbReference>
<dbReference type="SUPFAM" id="SSF52540">
    <property type="entry name" value="P-loop containing nucleoside triphosphate hydrolases"/>
    <property type="match status" value="1"/>
</dbReference>
<dbReference type="GO" id="GO:0016887">
    <property type="term" value="F:ATP hydrolysis activity"/>
    <property type="evidence" value="ECO:0007669"/>
    <property type="project" value="InterPro"/>
</dbReference>
<dbReference type="RefSeq" id="WP_139076217.1">
    <property type="nucleotide sequence ID" value="NZ_VDFU01000007.1"/>
</dbReference>
<dbReference type="PROSITE" id="PS50893">
    <property type="entry name" value="ABC_TRANSPORTER_2"/>
    <property type="match status" value="1"/>
</dbReference>
<evidence type="ECO:0000259" key="3">
    <source>
        <dbReference type="PROSITE" id="PS50893"/>
    </source>
</evidence>
<dbReference type="PANTHER" id="PTHR43790:SF8">
    <property type="entry name" value="SUGAR ABC TRANSPORTER ATP-BINDING PROTEIN"/>
    <property type="match status" value="1"/>
</dbReference>
<evidence type="ECO:0000256" key="1">
    <source>
        <dbReference type="ARBA" id="ARBA00022741"/>
    </source>
</evidence>
<dbReference type="AlphaFoldDB" id="A0A5C4N0J2"/>
<name>A0A5C4N0J2_9RHOB</name>
<dbReference type="CDD" id="cd03216">
    <property type="entry name" value="ABC_Carb_Monos_I"/>
    <property type="match status" value="1"/>
</dbReference>
<dbReference type="OrthoDB" id="9805029at2"/>
<sequence>MNDMAQAPSVPLLEVRHLSKSFGPVQALSDLSMALHPGEVVALAGDNGAGKTTLIKAISGVYKPTSGDILLDGQRVTFSSPQEARERGIETIYQDLALADNLSIGANIFLGREPMRKAMGFLPVLDRRRMAEAARETMALLDFHVKRMDAPVSNFSGGQRQAVAIGRAVYWNARVLIMDEPTAALGVPEQRKVISLIHQLKAQGRGVVFISHNLQDIFAVSDRIIVLRRGVRAGERRISETTHEEVVRLMVGG</sequence>
<comment type="caution">
    <text evidence="4">The sequence shown here is derived from an EMBL/GenBank/DDBJ whole genome shotgun (WGS) entry which is preliminary data.</text>
</comment>
<proteinExistence type="predicted"/>
<dbReference type="InterPro" id="IPR050107">
    <property type="entry name" value="ABC_carbohydrate_import_ATPase"/>
</dbReference>
<organism evidence="4 5">
    <name type="scientific">Rubellimicrobium rubrum</name>
    <dbReference type="NCBI Taxonomy" id="2585369"/>
    <lineage>
        <taxon>Bacteria</taxon>
        <taxon>Pseudomonadati</taxon>
        <taxon>Pseudomonadota</taxon>
        <taxon>Alphaproteobacteria</taxon>
        <taxon>Rhodobacterales</taxon>
        <taxon>Roseobacteraceae</taxon>
        <taxon>Rubellimicrobium</taxon>
    </lineage>
</organism>
<dbReference type="InterPro" id="IPR027417">
    <property type="entry name" value="P-loop_NTPase"/>
</dbReference>
<evidence type="ECO:0000256" key="2">
    <source>
        <dbReference type="ARBA" id="ARBA00022840"/>
    </source>
</evidence>
<reference evidence="4 5" key="1">
    <citation type="submission" date="2019-06" db="EMBL/GenBank/DDBJ databases">
        <title>YIM 131921 draft genome.</title>
        <authorList>
            <person name="Jiang L."/>
        </authorList>
    </citation>
    <scope>NUCLEOTIDE SEQUENCE [LARGE SCALE GENOMIC DNA]</scope>
    <source>
        <strain evidence="4 5">YIM 131921</strain>
    </source>
</reference>
<dbReference type="Gene3D" id="3.40.50.300">
    <property type="entry name" value="P-loop containing nucleotide triphosphate hydrolases"/>
    <property type="match status" value="1"/>
</dbReference>
<dbReference type="PANTHER" id="PTHR43790">
    <property type="entry name" value="CARBOHYDRATE TRANSPORT ATP-BINDING PROTEIN MG119-RELATED"/>
    <property type="match status" value="1"/>
</dbReference>
<accession>A0A5C4N0J2</accession>
<keyword evidence="5" id="KW-1185">Reference proteome</keyword>
<dbReference type="InterPro" id="IPR003593">
    <property type="entry name" value="AAA+_ATPase"/>
</dbReference>
<dbReference type="EMBL" id="VDFU01000007">
    <property type="protein sequence ID" value="TNC50421.1"/>
    <property type="molecule type" value="Genomic_DNA"/>
</dbReference>
<protein>
    <submittedName>
        <fullName evidence="4">Sugar ABC transporter ATP-binding protein</fullName>
    </submittedName>
</protein>
<dbReference type="Proteomes" id="UP000305887">
    <property type="component" value="Unassembled WGS sequence"/>
</dbReference>
<keyword evidence="1" id="KW-0547">Nucleotide-binding</keyword>
<feature type="domain" description="ABC transporter" evidence="3">
    <location>
        <begin position="13"/>
        <end position="249"/>
    </location>
</feature>
<dbReference type="SMART" id="SM00382">
    <property type="entry name" value="AAA"/>
    <property type="match status" value="1"/>
</dbReference>
<gene>
    <name evidence="4" type="ORF">FHG66_07930</name>
</gene>
<evidence type="ECO:0000313" key="5">
    <source>
        <dbReference type="Proteomes" id="UP000305887"/>
    </source>
</evidence>
<keyword evidence="2 4" id="KW-0067">ATP-binding</keyword>